<gene>
    <name evidence="2" type="ORF">ZOSMA_15G00420</name>
</gene>
<proteinExistence type="predicted"/>
<feature type="compositionally biased region" description="Polar residues" evidence="1">
    <location>
        <begin position="1"/>
        <end position="20"/>
    </location>
</feature>
<dbReference type="STRING" id="29655.A0A0K9PUU5"/>
<evidence type="ECO:0000313" key="2">
    <source>
        <dbReference type="EMBL" id="KMZ72704.1"/>
    </source>
</evidence>
<dbReference type="AlphaFoldDB" id="A0A0K9PUU5"/>
<dbReference type="PANTHER" id="PTHR34539">
    <property type="entry name" value="T6J4.11 PROTEIN"/>
    <property type="match status" value="1"/>
</dbReference>
<evidence type="ECO:0000313" key="3">
    <source>
        <dbReference type="Proteomes" id="UP000036987"/>
    </source>
</evidence>
<dbReference type="EMBL" id="LFYR01000620">
    <property type="protein sequence ID" value="KMZ72704.1"/>
    <property type="molecule type" value="Genomic_DNA"/>
</dbReference>
<organism evidence="2 3">
    <name type="scientific">Zostera marina</name>
    <name type="common">Eelgrass</name>
    <dbReference type="NCBI Taxonomy" id="29655"/>
    <lineage>
        <taxon>Eukaryota</taxon>
        <taxon>Viridiplantae</taxon>
        <taxon>Streptophyta</taxon>
        <taxon>Embryophyta</taxon>
        <taxon>Tracheophyta</taxon>
        <taxon>Spermatophyta</taxon>
        <taxon>Magnoliopsida</taxon>
        <taxon>Liliopsida</taxon>
        <taxon>Zosteraceae</taxon>
        <taxon>Zostera</taxon>
    </lineage>
</organism>
<feature type="compositionally biased region" description="Basic and acidic residues" evidence="1">
    <location>
        <begin position="25"/>
        <end position="36"/>
    </location>
</feature>
<protein>
    <submittedName>
        <fullName evidence="2">Uncharacterized protein</fullName>
    </submittedName>
</protein>
<name>A0A0K9PUU5_ZOSMR</name>
<dbReference type="OrthoDB" id="785381at2759"/>
<reference evidence="3" key="1">
    <citation type="journal article" date="2016" name="Nature">
        <title>The genome of the seagrass Zostera marina reveals angiosperm adaptation to the sea.</title>
        <authorList>
            <person name="Olsen J.L."/>
            <person name="Rouze P."/>
            <person name="Verhelst B."/>
            <person name="Lin Y.-C."/>
            <person name="Bayer T."/>
            <person name="Collen J."/>
            <person name="Dattolo E."/>
            <person name="De Paoli E."/>
            <person name="Dittami S."/>
            <person name="Maumus F."/>
            <person name="Michel G."/>
            <person name="Kersting A."/>
            <person name="Lauritano C."/>
            <person name="Lohaus R."/>
            <person name="Toepel M."/>
            <person name="Tonon T."/>
            <person name="Vanneste K."/>
            <person name="Amirebrahimi M."/>
            <person name="Brakel J."/>
            <person name="Bostroem C."/>
            <person name="Chovatia M."/>
            <person name="Grimwood J."/>
            <person name="Jenkins J.W."/>
            <person name="Jueterbock A."/>
            <person name="Mraz A."/>
            <person name="Stam W.T."/>
            <person name="Tice H."/>
            <person name="Bornberg-Bauer E."/>
            <person name="Green P.J."/>
            <person name="Pearson G.A."/>
            <person name="Procaccini G."/>
            <person name="Duarte C.M."/>
            <person name="Schmutz J."/>
            <person name="Reusch T.B.H."/>
            <person name="Van de Peer Y."/>
        </authorList>
    </citation>
    <scope>NUCLEOTIDE SEQUENCE [LARGE SCALE GENOMIC DNA]</scope>
    <source>
        <strain evidence="3">cv. Finnish</strain>
    </source>
</reference>
<comment type="caution">
    <text evidence="2">The sequence shown here is derived from an EMBL/GenBank/DDBJ whole genome shotgun (WGS) entry which is preliminary data.</text>
</comment>
<sequence length="200" mass="23004">MDPAATQNAVQPTDNQNNHRNTNKRLREQWTEESPEAKKIREDLFIEILDSDDETEKSADNWNDIATKTDDLENFIKTFEQEISLPAPESKKIPELPTVDHQKTEEKIVPTSDELSFLLEASDDDLGLPPTSTSEEEKGKIDGSTFGQIWEFEDEKSIISDQFSWTFDERDNNYAGLNVNDDLDGPMFSDWPNDFIWRSV</sequence>
<dbReference type="OMA" id="WRPEFLP"/>
<feature type="compositionally biased region" description="Basic and acidic residues" evidence="1">
    <location>
        <begin position="89"/>
        <end position="107"/>
    </location>
</feature>
<accession>A0A0K9PUU5</accession>
<feature type="region of interest" description="Disordered" evidence="1">
    <location>
        <begin position="86"/>
        <end position="107"/>
    </location>
</feature>
<feature type="region of interest" description="Disordered" evidence="1">
    <location>
        <begin position="122"/>
        <end position="143"/>
    </location>
</feature>
<feature type="region of interest" description="Disordered" evidence="1">
    <location>
        <begin position="1"/>
        <end position="36"/>
    </location>
</feature>
<dbReference type="PANTHER" id="PTHR34539:SF19">
    <property type="entry name" value="T6J4.11 PROTEIN"/>
    <property type="match status" value="1"/>
</dbReference>
<keyword evidence="3" id="KW-1185">Reference proteome</keyword>
<evidence type="ECO:0000256" key="1">
    <source>
        <dbReference type="SAM" id="MobiDB-lite"/>
    </source>
</evidence>
<dbReference type="Proteomes" id="UP000036987">
    <property type="component" value="Unassembled WGS sequence"/>
</dbReference>